<organism evidence="3 4">
    <name type="scientific">Streptomyces osmaniensis</name>
    <dbReference type="NCBI Taxonomy" id="593134"/>
    <lineage>
        <taxon>Bacteria</taxon>
        <taxon>Bacillati</taxon>
        <taxon>Actinomycetota</taxon>
        <taxon>Actinomycetes</taxon>
        <taxon>Kitasatosporales</taxon>
        <taxon>Streptomycetaceae</taxon>
        <taxon>Streptomyces</taxon>
    </lineage>
</organism>
<dbReference type="RefSeq" id="WP_346181472.1">
    <property type="nucleotide sequence ID" value="NZ_BAABCE010000004.1"/>
</dbReference>
<name>A0ABP6VTA3_9ACTN</name>
<feature type="region of interest" description="Disordered" evidence="1">
    <location>
        <begin position="24"/>
        <end position="74"/>
    </location>
</feature>
<comment type="caution">
    <text evidence="3">The sequence shown here is derived from an EMBL/GenBank/DDBJ whole genome shotgun (WGS) entry which is preliminary data.</text>
</comment>
<dbReference type="Proteomes" id="UP001500707">
    <property type="component" value="Unassembled WGS sequence"/>
</dbReference>
<proteinExistence type="predicted"/>
<evidence type="ECO:0000313" key="3">
    <source>
        <dbReference type="EMBL" id="GAA3540050.1"/>
    </source>
</evidence>
<reference evidence="4" key="1">
    <citation type="journal article" date="2019" name="Int. J. Syst. Evol. Microbiol.">
        <title>The Global Catalogue of Microorganisms (GCM) 10K type strain sequencing project: providing services to taxonomists for standard genome sequencing and annotation.</title>
        <authorList>
            <consortium name="The Broad Institute Genomics Platform"/>
            <consortium name="The Broad Institute Genome Sequencing Center for Infectious Disease"/>
            <person name="Wu L."/>
            <person name="Ma J."/>
        </authorList>
    </citation>
    <scope>NUCLEOTIDE SEQUENCE [LARGE SCALE GENOMIC DNA]</scope>
    <source>
        <strain evidence="4">JCM 17656</strain>
    </source>
</reference>
<keyword evidence="2" id="KW-0732">Signal</keyword>
<evidence type="ECO:0000313" key="4">
    <source>
        <dbReference type="Proteomes" id="UP001500707"/>
    </source>
</evidence>
<evidence type="ECO:0000256" key="2">
    <source>
        <dbReference type="SAM" id="SignalP"/>
    </source>
</evidence>
<accession>A0ABP6VTA3</accession>
<evidence type="ECO:0000256" key="1">
    <source>
        <dbReference type="SAM" id="MobiDB-lite"/>
    </source>
</evidence>
<dbReference type="EMBL" id="BAABCE010000004">
    <property type="protein sequence ID" value="GAA3540050.1"/>
    <property type="molecule type" value="Genomic_DNA"/>
</dbReference>
<feature type="signal peptide" evidence="2">
    <location>
        <begin position="1"/>
        <end position="25"/>
    </location>
</feature>
<sequence length="244" mass="25881">MQRTSSVLVGVTGLLLMATAVPANAADEPTAPTSRVAPPVVADDAPVEPGSVTDNPGAGAVTGSDSGGALEEDAPIPGETEEAIEAPDPEFPGKPGDEDFPDAEHCETARFAHISRNTKNTMSVKYKTFVKNDLNSSVDFKFTSKKSGTTTVGASINISGEVKVLWLGKLKVDVNGSVSHSWTSELGVETGGKVKAHSTVKGDYGIMKENVYGYVAMQYSNCRIGAKQYMDVWAPYREGWRIHS</sequence>
<feature type="chain" id="PRO_5047436394" evidence="2">
    <location>
        <begin position="26"/>
        <end position="244"/>
    </location>
</feature>
<gene>
    <name evidence="3" type="ORF">GCM10022295_22700</name>
</gene>
<keyword evidence="4" id="KW-1185">Reference proteome</keyword>
<protein>
    <submittedName>
        <fullName evidence="3">Uncharacterized protein</fullName>
    </submittedName>
</protein>